<feature type="compositionally biased region" description="Basic residues" evidence="8">
    <location>
        <begin position="805"/>
        <end position="814"/>
    </location>
</feature>
<dbReference type="PANTHER" id="PTHR24006">
    <property type="entry name" value="UBIQUITIN CARBOXYL-TERMINAL HYDROLASE"/>
    <property type="match status" value="1"/>
</dbReference>
<evidence type="ECO:0000256" key="3">
    <source>
        <dbReference type="ARBA" id="ARBA00012759"/>
    </source>
</evidence>
<evidence type="ECO:0000256" key="7">
    <source>
        <dbReference type="ARBA" id="ARBA00022807"/>
    </source>
</evidence>
<evidence type="ECO:0000256" key="4">
    <source>
        <dbReference type="ARBA" id="ARBA00022670"/>
    </source>
</evidence>
<dbReference type="Pfam" id="PF00443">
    <property type="entry name" value="UCH"/>
    <property type="match status" value="1"/>
</dbReference>
<dbReference type="InterPro" id="IPR038765">
    <property type="entry name" value="Papain-like_cys_pep_sf"/>
</dbReference>
<sequence length="853" mass="96074">MLVASNMNRFLSKREKIGTHKREKSRDKAGAAAVDRKILHVSLPMSSIFAAFSNPHGKGVPVAETTCHTIHATTANDRPGFLLQIRPLSSDGLFSMFKTDPQKKMDKELSNKIQKIRDRLAQHGYSSIGDEQITYSLSSRHADGDADKAFEMLLLFQESVEGIIKPYDSSVQMQGAENREGVTCYLDALLFAMFSRLGSFEPILYNNFEDEPRRRLSTLIRLWVNLLRTGKLIQTDVTGHLQDAMAACGWEDAGKLEQQDTSEAFHFITEKLELPLLTLKMDIYHTGKVDDKDDHKFVQERLLEVAVPEDTDNTRQIKLEDCLESYFNNRVEVVRRLERSNTRSSVRSASSPFTEKEESQHIEVSEMPWGPDTPTSAHAPAAPIAAKIHNPLPTLNRNGSIIRHRIIHEDEKNGEKSGHDRNETPDSVRRGSLRKEVLMPAWQFFNLIPWYTKHSPANDAEVAAHFSQTRPVLGICLKRYAMTNDGQATRKDTFIDIPLDIKLPHFIQEDMISEDGPLMGNFKLSLQSVICHRGTSVHSGHYISFIRGATQAADGDIGSSRRLSNNMHPPHYAEDKWIKFDDLSDPRVQYVDIEKAMVEEMPYLLFYQVQPTYEMTPSRCPDILPPSYTSPTIGVTCSSPRLAARKERMQDGYFDGANDHSNRLSSETEVQDEPRISINMSEERRGSILTDMSLTSSKSTQMTSAPVTPGAVTPTGEETTGQRMSRAAARFKTTNKSRPTSAAGEGRLSLTLSRLNWRASKEQLISKTEGTKEIVEKENISSPEAQEPNATDEVHITMDEENTPKLKKSKKRDKSRGPGEIVDPELENHHHKSKGKAKEKDKTKDIDRECSVM</sequence>
<feature type="compositionally biased region" description="Basic and acidic residues" evidence="8">
    <location>
        <begin position="836"/>
        <end position="853"/>
    </location>
</feature>
<dbReference type="PANTHER" id="PTHR24006:SF722">
    <property type="entry name" value="UBIQUITIN CARBOXYL-TERMINAL HYDROLASE 48"/>
    <property type="match status" value="1"/>
</dbReference>
<dbReference type="SUPFAM" id="SSF54001">
    <property type="entry name" value="Cysteine proteinases"/>
    <property type="match status" value="1"/>
</dbReference>
<evidence type="ECO:0000259" key="9">
    <source>
        <dbReference type="PROSITE" id="PS50235"/>
    </source>
</evidence>
<proteinExistence type="inferred from homology"/>
<feature type="region of interest" description="Disordered" evidence="8">
    <location>
        <begin position="339"/>
        <end position="360"/>
    </location>
</feature>
<dbReference type="Gene3D" id="3.90.70.10">
    <property type="entry name" value="Cysteine proteinases"/>
    <property type="match status" value="2"/>
</dbReference>
<feature type="compositionally biased region" description="Low complexity" evidence="8">
    <location>
        <begin position="342"/>
        <end position="351"/>
    </location>
</feature>
<dbReference type="AlphaFoldDB" id="A0A9N9PS15"/>
<dbReference type="GO" id="GO:0004843">
    <property type="term" value="F:cysteine-type deubiquitinase activity"/>
    <property type="evidence" value="ECO:0007669"/>
    <property type="project" value="UniProtKB-EC"/>
</dbReference>
<feature type="region of interest" description="Disordered" evidence="8">
    <location>
        <begin position="768"/>
        <end position="853"/>
    </location>
</feature>
<evidence type="ECO:0000256" key="1">
    <source>
        <dbReference type="ARBA" id="ARBA00000707"/>
    </source>
</evidence>
<feature type="region of interest" description="Disordered" evidence="8">
    <location>
        <begin position="409"/>
        <end position="431"/>
    </location>
</feature>
<dbReference type="Proteomes" id="UP000696280">
    <property type="component" value="Unassembled WGS sequence"/>
</dbReference>
<keyword evidence="4" id="KW-0645">Protease</keyword>
<dbReference type="GO" id="GO:0005634">
    <property type="term" value="C:nucleus"/>
    <property type="evidence" value="ECO:0007669"/>
    <property type="project" value="UniProtKB-SubCell"/>
</dbReference>
<feature type="region of interest" description="Disordered" evidence="8">
    <location>
        <begin position="695"/>
        <end position="747"/>
    </location>
</feature>
<keyword evidence="11" id="KW-1185">Reference proteome</keyword>
<dbReference type="EMBL" id="CAJVRL010000045">
    <property type="protein sequence ID" value="CAG8952057.1"/>
    <property type="molecule type" value="Genomic_DNA"/>
</dbReference>
<keyword evidence="5" id="KW-0833">Ubl conjugation pathway</keyword>
<evidence type="ECO:0000256" key="5">
    <source>
        <dbReference type="ARBA" id="ARBA00022786"/>
    </source>
</evidence>
<feature type="compositionally biased region" description="Basic and acidic residues" evidence="8">
    <location>
        <begin position="792"/>
        <end position="804"/>
    </location>
</feature>
<evidence type="ECO:0000256" key="8">
    <source>
        <dbReference type="SAM" id="MobiDB-lite"/>
    </source>
</evidence>
<reference evidence="10" key="1">
    <citation type="submission" date="2021-07" db="EMBL/GenBank/DDBJ databases">
        <authorList>
            <person name="Durling M."/>
        </authorList>
    </citation>
    <scope>NUCLEOTIDE SEQUENCE</scope>
</reference>
<dbReference type="InterPro" id="IPR028889">
    <property type="entry name" value="USP"/>
</dbReference>
<feature type="compositionally biased region" description="Polar residues" evidence="8">
    <location>
        <begin position="695"/>
        <end position="706"/>
    </location>
</feature>
<dbReference type="InterPro" id="IPR050164">
    <property type="entry name" value="Peptidase_C19"/>
</dbReference>
<accession>A0A9N9PS15</accession>
<dbReference type="GO" id="GO:0006508">
    <property type="term" value="P:proteolysis"/>
    <property type="evidence" value="ECO:0007669"/>
    <property type="project" value="UniProtKB-KW"/>
</dbReference>
<dbReference type="GO" id="GO:0005829">
    <property type="term" value="C:cytosol"/>
    <property type="evidence" value="ECO:0007669"/>
    <property type="project" value="TreeGrafter"/>
</dbReference>
<protein>
    <recommendedName>
        <fullName evidence="3">ubiquitinyl hydrolase 1</fullName>
        <ecNumber evidence="3">3.4.19.12</ecNumber>
    </recommendedName>
</protein>
<keyword evidence="6" id="KW-0378">Hydrolase</keyword>
<comment type="caution">
    <text evidence="10">The sequence shown here is derived from an EMBL/GenBank/DDBJ whole genome shotgun (WGS) entry which is preliminary data.</text>
</comment>
<gene>
    <name evidence="10" type="ORF">HYFRA_00000793</name>
</gene>
<evidence type="ECO:0000313" key="10">
    <source>
        <dbReference type="EMBL" id="CAG8952057.1"/>
    </source>
</evidence>
<name>A0A9N9PS15_9HELO</name>
<evidence type="ECO:0000313" key="11">
    <source>
        <dbReference type="Proteomes" id="UP000696280"/>
    </source>
</evidence>
<comment type="catalytic activity">
    <reaction evidence="1">
        <text>Thiol-dependent hydrolysis of ester, thioester, amide, peptide and isopeptide bonds formed by the C-terminal Gly of ubiquitin (a 76-residue protein attached to proteins as an intracellular targeting signal).</text>
        <dbReference type="EC" id="3.4.19.12"/>
    </reaction>
</comment>
<organism evidence="10 11">
    <name type="scientific">Hymenoscyphus fraxineus</name>
    <dbReference type="NCBI Taxonomy" id="746836"/>
    <lineage>
        <taxon>Eukaryota</taxon>
        <taxon>Fungi</taxon>
        <taxon>Dikarya</taxon>
        <taxon>Ascomycota</taxon>
        <taxon>Pezizomycotina</taxon>
        <taxon>Leotiomycetes</taxon>
        <taxon>Helotiales</taxon>
        <taxon>Helotiaceae</taxon>
        <taxon>Hymenoscyphus</taxon>
    </lineage>
</organism>
<dbReference type="PROSITE" id="PS50235">
    <property type="entry name" value="USP_3"/>
    <property type="match status" value="1"/>
</dbReference>
<feature type="domain" description="USP" evidence="9">
    <location>
        <begin position="174"/>
        <end position="610"/>
    </location>
</feature>
<dbReference type="EC" id="3.4.19.12" evidence="3"/>
<dbReference type="OrthoDB" id="6287070at2759"/>
<feature type="compositionally biased region" description="Basic and acidic residues" evidence="8">
    <location>
        <begin position="769"/>
        <end position="779"/>
    </location>
</feature>
<dbReference type="GO" id="GO:0016579">
    <property type="term" value="P:protein deubiquitination"/>
    <property type="evidence" value="ECO:0007669"/>
    <property type="project" value="InterPro"/>
</dbReference>
<dbReference type="InterPro" id="IPR001394">
    <property type="entry name" value="Peptidase_C19_UCH"/>
</dbReference>
<evidence type="ECO:0000256" key="6">
    <source>
        <dbReference type="ARBA" id="ARBA00022801"/>
    </source>
</evidence>
<comment type="similarity">
    <text evidence="2">Belongs to the peptidase C19 family.</text>
</comment>
<keyword evidence="7" id="KW-0788">Thiol protease</keyword>
<evidence type="ECO:0000256" key="2">
    <source>
        <dbReference type="ARBA" id="ARBA00009085"/>
    </source>
</evidence>
<feature type="region of interest" description="Disordered" evidence="8">
    <location>
        <begin position="654"/>
        <end position="673"/>
    </location>
</feature>